<dbReference type="Proteomes" id="UP000078397">
    <property type="component" value="Unassembled WGS sequence"/>
</dbReference>
<dbReference type="RefSeq" id="XP_022284868.1">
    <property type="nucleotide sequence ID" value="XM_022430145.1"/>
</dbReference>
<dbReference type="STRING" id="1380566.A0A219ANK3"/>
<dbReference type="KEGG" id="pchm:VFPPC_18553"/>
<dbReference type="EMBL" id="LSBJ02000023">
    <property type="protein sequence ID" value="OWT42333.1"/>
    <property type="molecule type" value="Genomic_DNA"/>
</dbReference>
<evidence type="ECO:0000259" key="1">
    <source>
        <dbReference type="Pfam" id="PF13843"/>
    </source>
</evidence>
<name>A0A219ANK3_METCM</name>
<proteinExistence type="predicted"/>
<accession>A0A219ANK3</accession>
<organism evidence="2 3">
    <name type="scientific">Pochonia chlamydosporia 170</name>
    <dbReference type="NCBI Taxonomy" id="1380566"/>
    <lineage>
        <taxon>Eukaryota</taxon>
        <taxon>Fungi</taxon>
        <taxon>Dikarya</taxon>
        <taxon>Ascomycota</taxon>
        <taxon>Pezizomycotina</taxon>
        <taxon>Sordariomycetes</taxon>
        <taxon>Hypocreomycetidae</taxon>
        <taxon>Hypocreales</taxon>
        <taxon>Clavicipitaceae</taxon>
        <taxon>Pochonia</taxon>
    </lineage>
</organism>
<dbReference type="OrthoDB" id="2431486at2759"/>
<dbReference type="InterPro" id="IPR029526">
    <property type="entry name" value="PGBD"/>
</dbReference>
<comment type="caution">
    <text evidence="2">The sequence shown here is derived from an EMBL/GenBank/DDBJ whole genome shotgun (WGS) entry which is preliminary data.</text>
</comment>
<dbReference type="GeneID" id="33937286"/>
<sequence length="525" mass="60283">MISFILNDPGSFTALKLPGHIEGPRTKHCRQHAWKPTYAAEIYLFFGMLIYMSIHLEPHFKHYWSTAPTSPVHPIARFMSRNRFQLLYRLFCVWDSMDPPRGVFNRIHNWSTHLQETSTQYWKPESEVSVDEAMVRYTGKSTETVHIPSKPIPIGYKVWVVADSGYILRWSFHAKGSGIVIDLLSRLPAPPSTSHGYHCFMDNLFSTPELFELLRGQGTAATGTARLGRIDSRKMAQLKAEDRSKDFVAWVTLYVRKHKTKEVMQFAFKDNALVLAMSTRFTGWEPSIWRLRRQPGKTSTSAKTARVPFEGEPTKMLQIPRLIDEYNHHMNGVDNGDQLRADFESPRRIQRGGHQYQSYFSPLFNNRPDVAVTNSFLLQREGWPKTSKLRCKDQTAFRLALCKELLLQYGKQVALHNSGVPCIPEAMPTQNAGEIHSKVHRAKRGWCACCSSKRQNYVLGRAHALRSKRMFTMRRATLRGKPGLAQKSLEERNKKPSNHAPTATNCLGTWDCLMVEWVVERNLCF</sequence>
<dbReference type="AlphaFoldDB" id="A0A219ANK3"/>
<dbReference type="Pfam" id="PF13843">
    <property type="entry name" value="DDE_Tnp_1_7"/>
    <property type="match status" value="1"/>
</dbReference>
<protein>
    <submittedName>
        <fullName evidence="2">Transposase IS4 domain-containing protein</fullName>
    </submittedName>
</protein>
<evidence type="ECO:0000313" key="2">
    <source>
        <dbReference type="EMBL" id="OWT42333.1"/>
    </source>
</evidence>
<dbReference type="PANTHER" id="PTHR46599">
    <property type="entry name" value="PIGGYBAC TRANSPOSABLE ELEMENT-DERIVED PROTEIN 4"/>
    <property type="match status" value="1"/>
</dbReference>
<evidence type="ECO:0000313" key="3">
    <source>
        <dbReference type="Proteomes" id="UP000078397"/>
    </source>
</evidence>
<reference evidence="2 3" key="1">
    <citation type="journal article" date="2016" name="PLoS Pathog.">
        <title>Biosynthesis of antibiotic leucinostatins in bio-control fungus Purpureocillium lilacinum and their inhibition on phytophthora revealed by genome mining.</title>
        <authorList>
            <person name="Wang G."/>
            <person name="Liu Z."/>
            <person name="Lin R."/>
            <person name="Li E."/>
            <person name="Mao Z."/>
            <person name="Ling J."/>
            <person name="Yang Y."/>
            <person name="Yin W.B."/>
            <person name="Xie B."/>
        </authorList>
    </citation>
    <scope>NUCLEOTIDE SEQUENCE [LARGE SCALE GENOMIC DNA]</scope>
    <source>
        <strain evidence="2">170</strain>
    </source>
</reference>
<keyword evidence="3" id="KW-1185">Reference proteome</keyword>
<gene>
    <name evidence="2" type="ORF">VFPPC_18553</name>
</gene>
<feature type="domain" description="PiggyBac transposable element-derived protein" evidence="1">
    <location>
        <begin position="30"/>
        <end position="362"/>
    </location>
</feature>
<dbReference type="PANTHER" id="PTHR46599:SF3">
    <property type="entry name" value="PIGGYBAC TRANSPOSABLE ELEMENT-DERIVED PROTEIN 4"/>
    <property type="match status" value="1"/>
</dbReference>